<evidence type="ECO:0000313" key="2">
    <source>
        <dbReference type="EMBL" id="QUX20790.1"/>
    </source>
</evidence>
<dbReference type="Gene3D" id="3.60.15.10">
    <property type="entry name" value="Ribonuclease Z/Hydroxyacylglutathione hydrolase-like"/>
    <property type="match status" value="1"/>
</dbReference>
<dbReference type="InterPro" id="IPR050855">
    <property type="entry name" value="NDM-1-like"/>
</dbReference>
<protein>
    <submittedName>
        <fullName evidence="2">MBL fold metallo-hydrolase</fullName>
    </submittedName>
</protein>
<organism evidence="2 3">
    <name type="scientific">Nocardiopsis changdeensis</name>
    <dbReference type="NCBI Taxonomy" id="2831969"/>
    <lineage>
        <taxon>Bacteria</taxon>
        <taxon>Bacillati</taxon>
        <taxon>Actinomycetota</taxon>
        <taxon>Actinomycetes</taxon>
        <taxon>Streptosporangiales</taxon>
        <taxon>Nocardiopsidaceae</taxon>
        <taxon>Nocardiopsis</taxon>
    </lineage>
</organism>
<dbReference type="Pfam" id="PF00753">
    <property type="entry name" value="Lactamase_B"/>
    <property type="match status" value="1"/>
</dbReference>
<accession>A0ABX8BEW8</accession>
<dbReference type="SUPFAM" id="SSF56281">
    <property type="entry name" value="Metallo-hydrolase/oxidoreductase"/>
    <property type="match status" value="1"/>
</dbReference>
<evidence type="ECO:0000259" key="1">
    <source>
        <dbReference type="SMART" id="SM00849"/>
    </source>
</evidence>
<keyword evidence="3" id="KW-1185">Reference proteome</keyword>
<name>A0ABX8BEW8_9ACTN</name>
<dbReference type="PANTHER" id="PTHR42951:SF22">
    <property type="entry name" value="METALLO BETA-LACTAMASE SUPERFAMILY LIPOPROTEIN"/>
    <property type="match status" value="1"/>
</dbReference>
<dbReference type="Proteomes" id="UP000676079">
    <property type="component" value="Chromosome"/>
</dbReference>
<reference evidence="2 3" key="1">
    <citation type="submission" date="2021-05" db="EMBL/GenBank/DDBJ databases">
        <title>Direct Submission.</title>
        <authorList>
            <person name="Li K."/>
            <person name="Gao J."/>
        </authorList>
    </citation>
    <scope>NUCLEOTIDE SEQUENCE [LARGE SCALE GENOMIC DNA]</scope>
    <source>
        <strain evidence="2 3">Mg02</strain>
    </source>
</reference>
<dbReference type="RefSeq" id="WP_220561987.1">
    <property type="nucleotide sequence ID" value="NZ_CP074133.1"/>
</dbReference>
<dbReference type="EMBL" id="CP074133">
    <property type="protein sequence ID" value="QUX20790.1"/>
    <property type="molecule type" value="Genomic_DNA"/>
</dbReference>
<dbReference type="InterPro" id="IPR001279">
    <property type="entry name" value="Metallo-B-lactamas"/>
</dbReference>
<evidence type="ECO:0000313" key="3">
    <source>
        <dbReference type="Proteomes" id="UP000676079"/>
    </source>
</evidence>
<sequence length="272" mass="29480">MLTQVAEGVLIHRSELLRNNTVVVQGREGVLLIDPGLTDGELTCLANDLSETGRPVVAGFSTHPDWDHVLWHADLGDVPRYGTARCAAAMRVVRSEADWKARAAEGLPPEIAEETPLDLYGLITGLPAGTVRIPWDGPEVRIIEHPAHSPGHAALLIAERGVLVAGDMLSDVFVPMLDDFNGAGDPIEDYLVGLRRLEDVADDVDVLIPGHGSVCGADQVHARIEQDRAYLHALRDGGVPDDPRIDSPEPGWEWVGDIHAGQLQRLAQRRTT</sequence>
<proteinExistence type="predicted"/>
<gene>
    <name evidence="2" type="ORF">KGD84_20175</name>
</gene>
<dbReference type="PANTHER" id="PTHR42951">
    <property type="entry name" value="METALLO-BETA-LACTAMASE DOMAIN-CONTAINING"/>
    <property type="match status" value="1"/>
</dbReference>
<dbReference type="InterPro" id="IPR036866">
    <property type="entry name" value="RibonucZ/Hydroxyglut_hydro"/>
</dbReference>
<dbReference type="SMART" id="SM00849">
    <property type="entry name" value="Lactamase_B"/>
    <property type="match status" value="1"/>
</dbReference>
<feature type="domain" description="Metallo-beta-lactamase" evidence="1">
    <location>
        <begin position="18"/>
        <end position="211"/>
    </location>
</feature>